<dbReference type="EMBL" id="CP003167">
    <property type="protein sequence ID" value="AGB03844.1"/>
    <property type="molecule type" value="Genomic_DNA"/>
</dbReference>
<keyword evidence="5 9" id="KW-0808">Transferase</keyword>
<dbReference type="InterPro" id="IPR047084">
    <property type="entry name" value="GFAT_N"/>
</dbReference>
<gene>
    <name evidence="9" type="primary">glmS</name>
    <name evidence="12" type="ordered locus">Metfor_2861</name>
</gene>
<reference evidence="13" key="1">
    <citation type="submission" date="2011-12" db="EMBL/GenBank/DDBJ databases">
        <title>Complete sequence of Methanoregula formicicum SMSP.</title>
        <authorList>
            <person name="Lucas S."/>
            <person name="Han J."/>
            <person name="Lapidus A."/>
            <person name="Cheng J.-F."/>
            <person name="Goodwin L."/>
            <person name="Pitluck S."/>
            <person name="Peters L."/>
            <person name="Ovchinnikova G."/>
            <person name="Teshima H."/>
            <person name="Detter J.C."/>
            <person name="Han C."/>
            <person name="Tapia R."/>
            <person name="Land M."/>
            <person name="Hauser L."/>
            <person name="Kyrpides N."/>
            <person name="Ivanova N."/>
            <person name="Pagani I."/>
            <person name="Imachi H."/>
            <person name="Tamaki H."/>
            <person name="Sekiguchi Y."/>
            <person name="Kamagata Y."/>
            <person name="Cadillo-Quiroz H."/>
            <person name="Zinder S."/>
            <person name="Liu W.-T."/>
            <person name="Woyke T."/>
        </authorList>
    </citation>
    <scope>NUCLEOTIDE SEQUENCE [LARGE SCALE GENOMIC DNA]</scope>
    <source>
        <strain evidence="13">DSM 22288 / NBRC 105244 / SMSP</strain>
    </source>
</reference>
<comment type="catalytic activity">
    <reaction evidence="1 9">
        <text>D-fructose 6-phosphate + L-glutamine = D-glucosamine 6-phosphate + L-glutamate</text>
        <dbReference type="Rhea" id="RHEA:13237"/>
        <dbReference type="ChEBI" id="CHEBI:29985"/>
        <dbReference type="ChEBI" id="CHEBI:58359"/>
        <dbReference type="ChEBI" id="CHEBI:58725"/>
        <dbReference type="ChEBI" id="CHEBI:61527"/>
        <dbReference type="EC" id="2.6.1.16"/>
    </reaction>
</comment>
<evidence type="ECO:0000256" key="3">
    <source>
        <dbReference type="ARBA" id="ARBA00016090"/>
    </source>
</evidence>
<reference evidence="12 13" key="2">
    <citation type="journal article" date="2014" name="Genome Announc.">
        <title>Complete Genome Sequence of Methanoregula formicica SMSPT, a Mesophilic Hydrogenotrophic Methanogen Isolated from a Methanogenic Upflow Anaerobic Sludge Blanket Reactor.</title>
        <authorList>
            <person name="Yamamoto K."/>
            <person name="Tamaki H."/>
            <person name="Cadillo-Quiroz H."/>
            <person name="Imachi H."/>
            <person name="Kyrpides N."/>
            <person name="Woyke T."/>
            <person name="Goodwin L."/>
            <person name="Zinder S.H."/>
            <person name="Kamagata Y."/>
            <person name="Liu W.T."/>
        </authorList>
    </citation>
    <scope>NUCLEOTIDE SEQUENCE [LARGE SCALE GENOMIC DNA]</scope>
    <source>
        <strain evidence="13">DSM 22288 / NBRC 105244 / SMSP</strain>
    </source>
</reference>
<dbReference type="Proteomes" id="UP000010824">
    <property type="component" value="Chromosome"/>
</dbReference>
<dbReference type="SUPFAM" id="SSF56235">
    <property type="entry name" value="N-terminal nucleophile aminohydrolases (Ntn hydrolases)"/>
    <property type="match status" value="1"/>
</dbReference>
<evidence type="ECO:0000256" key="1">
    <source>
        <dbReference type="ARBA" id="ARBA00001031"/>
    </source>
</evidence>
<dbReference type="HAMAP" id="MF_00164">
    <property type="entry name" value="GlmS"/>
    <property type="match status" value="1"/>
</dbReference>
<dbReference type="STRING" id="593750.Metfor_2861"/>
<evidence type="ECO:0000256" key="5">
    <source>
        <dbReference type="ARBA" id="ARBA00022679"/>
    </source>
</evidence>
<dbReference type="Pfam" id="PF01380">
    <property type="entry name" value="SIS"/>
    <property type="match status" value="2"/>
</dbReference>
<feature type="initiator methionine" description="Removed" evidence="9">
    <location>
        <position position="1"/>
    </location>
</feature>
<dbReference type="NCBIfam" id="NF001484">
    <property type="entry name" value="PRK00331.1"/>
    <property type="match status" value="1"/>
</dbReference>
<evidence type="ECO:0000313" key="13">
    <source>
        <dbReference type="Proteomes" id="UP000010824"/>
    </source>
</evidence>
<evidence type="ECO:0000256" key="8">
    <source>
        <dbReference type="ARBA" id="ARBA00055466"/>
    </source>
</evidence>
<dbReference type="EC" id="2.6.1.16" evidence="2 9"/>
<dbReference type="PANTHER" id="PTHR10937">
    <property type="entry name" value="GLUCOSAMINE--FRUCTOSE-6-PHOSPHATE AMINOTRANSFERASE, ISOMERIZING"/>
    <property type="match status" value="1"/>
</dbReference>
<protein>
    <recommendedName>
        <fullName evidence="3 9">Glutamine--fructose-6-phosphate aminotransferase [isomerizing]</fullName>
        <ecNumber evidence="2 9">2.6.1.16</ecNumber>
    </recommendedName>
    <alternativeName>
        <fullName evidence="9">D-fructose-6-phosphate amidotransferase</fullName>
    </alternativeName>
    <alternativeName>
        <fullName evidence="9">GFAT</fullName>
    </alternativeName>
    <alternativeName>
        <fullName evidence="9">Glucosamine-6-phosphate synthase</fullName>
    </alternativeName>
    <alternativeName>
        <fullName evidence="9">Hexosephosphate aminotransferase</fullName>
    </alternativeName>
    <alternativeName>
        <fullName evidence="9">L-glutamine--D-fructose-6-phosphate amidotransferase</fullName>
    </alternativeName>
</protein>
<dbReference type="GO" id="GO:0097367">
    <property type="term" value="F:carbohydrate derivative binding"/>
    <property type="evidence" value="ECO:0007669"/>
    <property type="project" value="InterPro"/>
</dbReference>
<dbReference type="InterPro" id="IPR005855">
    <property type="entry name" value="GFAT"/>
</dbReference>
<keyword evidence="13" id="KW-1185">Reference proteome</keyword>
<evidence type="ECO:0000256" key="9">
    <source>
        <dbReference type="HAMAP-Rule" id="MF_00164"/>
    </source>
</evidence>
<organism evidence="12 13">
    <name type="scientific">Methanoregula formicica (strain DSM 22288 / NBRC 105244 / SMSP)</name>
    <dbReference type="NCBI Taxonomy" id="593750"/>
    <lineage>
        <taxon>Archaea</taxon>
        <taxon>Methanobacteriati</taxon>
        <taxon>Methanobacteriota</taxon>
        <taxon>Stenosarchaea group</taxon>
        <taxon>Methanomicrobia</taxon>
        <taxon>Methanomicrobiales</taxon>
        <taxon>Methanoregulaceae</taxon>
        <taxon>Methanoregula</taxon>
    </lineage>
</organism>
<evidence type="ECO:0000256" key="6">
    <source>
        <dbReference type="ARBA" id="ARBA00022737"/>
    </source>
</evidence>
<dbReference type="InterPro" id="IPR035466">
    <property type="entry name" value="GlmS/AgaS_SIS"/>
</dbReference>
<dbReference type="GO" id="GO:0005975">
    <property type="term" value="P:carbohydrate metabolic process"/>
    <property type="evidence" value="ECO:0007669"/>
    <property type="project" value="UniProtKB-UniRule"/>
</dbReference>
<feature type="domain" description="SIS" evidence="11">
    <location>
        <begin position="430"/>
        <end position="571"/>
    </location>
</feature>
<dbReference type="GO" id="GO:0004360">
    <property type="term" value="F:glutamine-fructose-6-phosphate transaminase (isomerizing) activity"/>
    <property type="evidence" value="ECO:0007669"/>
    <property type="project" value="UniProtKB-UniRule"/>
</dbReference>
<feature type="domain" description="SIS" evidence="11">
    <location>
        <begin position="272"/>
        <end position="409"/>
    </location>
</feature>
<feature type="domain" description="Glutamine amidotransferase type-2" evidence="10">
    <location>
        <begin position="2"/>
        <end position="215"/>
    </location>
</feature>
<dbReference type="GO" id="GO:0006002">
    <property type="term" value="P:fructose 6-phosphate metabolic process"/>
    <property type="evidence" value="ECO:0007669"/>
    <property type="project" value="TreeGrafter"/>
</dbReference>
<dbReference type="PANTHER" id="PTHR10937:SF0">
    <property type="entry name" value="GLUTAMINE--FRUCTOSE-6-PHOSPHATE TRANSAMINASE (ISOMERIZING)"/>
    <property type="match status" value="1"/>
</dbReference>
<keyword evidence="6" id="KW-0677">Repeat</keyword>
<evidence type="ECO:0000313" key="12">
    <source>
        <dbReference type="EMBL" id="AGB03844.1"/>
    </source>
</evidence>
<dbReference type="PROSITE" id="PS51278">
    <property type="entry name" value="GATASE_TYPE_2"/>
    <property type="match status" value="1"/>
</dbReference>
<evidence type="ECO:0000256" key="2">
    <source>
        <dbReference type="ARBA" id="ARBA00012916"/>
    </source>
</evidence>
<dbReference type="HOGENOM" id="CLU_012520_5_2_2"/>
<keyword evidence="9" id="KW-0963">Cytoplasm</keyword>
<dbReference type="PROSITE" id="PS51464">
    <property type="entry name" value="SIS"/>
    <property type="match status" value="2"/>
</dbReference>
<dbReference type="NCBIfam" id="TIGR01135">
    <property type="entry name" value="glmS"/>
    <property type="match status" value="1"/>
</dbReference>
<dbReference type="eggNOG" id="arCOG00057">
    <property type="taxonomic scope" value="Archaea"/>
</dbReference>
<dbReference type="InterPro" id="IPR046348">
    <property type="entry name" value="SIS_dom_sf"/>
</dbReference>
<dbReference type="GeneID" id="14308644"/>
<dbReference type="CDD" id="cd05009">
    <property type="entry name" value="SIS_GlmS_GlmD_2"/>
    <property type="match status" value="1"/>
</dbReference>
<evidence type="ECO:0000256" key="4">
    <source>
        <dbReference type="ARBA" id="ARBA00022576"/>
    </source>
</evidence>
<dbReference type="RefSeq" id="WP_015286806.1">
    <property type="nucleotide sequence ID" value="NC_019943.1"/>
</dbReference>
<dbReference type="OrthoDB" id="372195at2157"/>
<comment type="subcellular location">
    <subcellularLocation>
        <location evidence="9">Cytoplasm</location>
    </subcellularLocation>
</comment>
<proteinExistence type="inferred from homology"/>
<dbReference type="FunFam" id="3.60.20.10:FF:000006">
    <property type="entry name" value="Glutamine--fructose-6-phosphate aminotransferase [isomerizing]"/>
    <property type="match status" value="1"/>
</dbReference>
<sequence length="581" mass="63768">MCGIIGYTGKRDAAPILVEGLKKLEYRGYDSFGIATADEAISVVKKEGRISNHAGTAGNLKGKRGIGHTRWATHGVPNDQNAHPHTDCTNRIALVHNGIIENYAELKRELIQRDHVFRSETDTEAIVHLVEEEYAKKNHLLDAVRTAVSRLKGSYALLVLASDNEEIVAARNASPLVIGIGDGETFIASDITPMLEYTERVLFLEDGDIATVTRENVSIYQNGKQVNRPVELIDWSVEDGKKGGFAHYMLKEIFEQPQVFYNTIRGINDAPLPDCNRLRDPVTVVACGTSYHAGLIFKYLLEECCQIPARLDYASEFRYYPPPASGLVIGITQSGETADTLMALRLAKAHNCHTLAITNVLGSTVTRLADTTLYMRAGPEISVAATKSFIAQLAVLMQIVNRFRGNSQTETLLEAHKAIEDALLMDFSETVGLCENAQSIFYVGRGPFYPVSLEGALKMKEISYIHAEGYAAGEIKHGPFALLSEKTPVIAICMPGETYDVMISNIKEMKARGSPVIGIGRSGDTDLPEICDLFIPLNVATLFTQILTATVVLQLIAYHTAEKLGRDIDRPRNLAKSVTVE</sequence>
<dbReference type="Pfam" id="PF13522">
    <property type="entry name" value="GATase_6"/>
    <property type="match status" value="1"/>
</dbReference>
<dbReference type="SUPFAM" id="SSF53697">
    <property type="entry name" value="SIS domain"/>
    <property type="match status" value="1"/>
</dbReference>
<accession>L0HLB0</accession>
<dbReference type="AlphaFoldDB" id="L0HLB0"/>
<evidence type="ECO:0000259" key="10">
    <source>
        <dbReference type="PROSITE" id="PS51278"/>
    </source>
</evidence>
<keyword evidence="7" id="KW-0315">Glutamine amidotransferase</keyword>
<feature type="active site" description="For Fru-6P isomerization activity" evidence="9">
    <location>
        <position position="576"/>
    </location>
</feature>
<dbReference type="KEGG" id="mfo:Metfor_2861"/>
<dbReference type="InterPro" id="IPR001347">
    <property type="entry name" value="SIS_dom"/>
</dbReference>
<dbReference type="GO" id="GO:0005737">
    <property type="term" value="C:cytoplasm"/>
    <property type="evidence" value="ECO:0007669"/>
    <property type="project" value="UniProtKB-SubCell"/>
</dbReference>
<dbReference type="InterPro" id="IPR029055">
    <property type="entry name" value="Ntn_hydrolases_N"/>
</dbReference>
<comment type="function">
    <text evidence="8 9">Catalyzes the first step in hexosamine metabolism, converting fructose-6P into glucosamine-6P using glutamine as a nitrogen source.</text>
</comment>
<evidence type="ECO:0000256" key="7">
    <source>
        <dbReference type="ARBA" id="ARBA00022962"/>
    </source>
</evidence>
<dbReference type="GO" id="GO:0006487">
    <property type="term" value="P:protein N-linked glycosylation"/>
    <property type="evidence" value="ECO:0007669"/>
    <property type="project" value="TreeGrafter"/>
</dbReference>
<dbReference type="InterPro" id="IPR017932">
    <property type="entry name" value="GATase_2_dom"/>
</dbReference>
<name>L0HLB0_METFS</name>
<dbReference type="Gene3D" id="3.40.50.10490">
    <property type="entry name" value="Glucose-6-phosphate isomerase like protein, domain 1"/>
    <property type="match status" value="2"/>
</dbReference>
<dbReference type="Gene3D" id="3.60.20.10">
    <property type="entry name" value="Glutamine Phosphoribosylpyrophosphate, subunit 1, domain 1"/>
    <property type="match status" value="1"/>
</dbReference>
<evidence type="ECO:0000259" key="11">
    <source>
        <dbReference type="PROSITE" id="PS51464"/>
    </source>
</evidence>
<feature type="active site" description="Nucleophile; for GATase activity" evidence="9">
    <location>
        <position position="2"/>
    </location>
</feature>
<dbReference type="InterPro" id="IPR035490">
    <property type="entry name" value="GlmS/FrlB_SIS"/>
</dbReference>
<keyword evidence="4 9" id="KW-0032">Aminotransferase</keyword>
<dbReference type="GO" id="GO:0006047">
    <property type="term" value="P:UDP-N-acetylglucosamine metabolic process"/>
    <property type="evidence" value="ECO:0007669"/>
    <property type="project" value="TreeGrafter"/>
</dbReference>
<comment type="subunit">
    <text evidence="9">Homodimer.</text>
</comment>
<dbReference type="CDD" id="cd00714">
    <property type="entry name" value="GFAT"/>
    <property type="match status" value="1"/>
</dbReference>
<dbReference type="CDD" id="cd05008">
    <property type="entry name" value="SIS_GlmS_GlmD_1"/>
    <property type="match status" value="1"/>
</dbReference>
<dbReference type="InParanoid" id="L0HLB0"/>